<dbReference type="InterPro" id="IPR056257">
    <property type="entry name" value="CILP-1/2_8th"/>
</dbReference>
<gene>
    <name evidence="17" type="ORF">JEQ12_016030</name>
</gene>
<dbReference type="Proteomes" id="UP000664991">
    <property type="component" value="Unassembled WGS sequence"/>
</dbReference>
<dbReference type="InterPro" id="IPR036179">
    <property type="entry name" value="Ig-like_dom_sf"/>
</dbReference>
<dbReference type="SMART" id="SM00409">
    <property type="entry name" value="IG"/>
    <property type="match status" value="1"/>
</dbReference>
<dbReference type="InterPro" id="IPR056255">
    <property type="entry name" value="CILP-1/2_dom"/>
</dbReference>
<dbReference type="SUPFAM" id="SSF64153">
    <property type="entry name" value="YjeF N-terminal domain-like"/>
    <property type="match status" value="1"/>
</dbReference>
<dbReference type="GO" id="GO:0005615">
    <property type="term" value="C:extracellular space"/>
    <property type="evidence" value="ECO:0007669"/>
    <property type="project" value="TreeGrafter"/>
</dbReference>
<dbReference type="Gene3D" id="2.60.40.10">
    <property type="entry name" value="Immunoglobulins"/>
    <property type="match status" value="1"/>
</dbReference>
<evidence type="ECO:0000256" key="12">
    <source>
        <dbReference type="ARBA" id="ARBA00082994"/>
    </source>
</evidence>
<keyword evidence="6" id="KW-1015">Disulfide bond</keyword>
<dbReference type="InterPro" id="IPR003598">
    <property type="entry name" value="Ig_sub2"/>
</dbReference>
<dbReference type="InterPro" id="IPR056258">
    <property type="entry name" value="CILP-1/2_C"/>
</dbReference>
<dbReference type="SMART" id="SM00408">
    <property type="entry name" value="IGc2"/>
    <property type="match status" value="1"/>
</dbReference>
<evidence type="ECO:0000256" key="5">
    <source>
        <dbReference type="ARBA" id="ARBA00022729"/>
    </source>
</evidence>
<dbReference type="InterPro" id="IPR025155">
    <property type="entry name" value="WxxW_domain"/>
</dbReference>
<evidence type="ECO:0000256" key="11">
    <source>
        <dbReference type="ARBA" id="ARBA00073958"/>
    </source>
</evidence>
<keyword evidence="8" id="KW-0393">Immunoglobulin domain</keyword>
<evidence type="ECO:0000256" key="13">
    <source>
        <dbReference type="SAM" id="MobiDB-lite"/>
    </source>
</evidence>
<sequence length="1502" mass="164868">MAASKVKQDMPPVGGYGPIDYKRNLPRRGLSGYSMFAVGIGALLFGYWSMMRWNRERRRLQIEDFEARIALMPLLQAEKDRRVLQMLRENLEEEATIMKDVPGWKVGESVFHTTRWVTPMMGELYGLRTGEEILSSTYGFICTAEAAALERELLEDYRFGRQQLVEWCGHASAVAVTKVFPLPALPRKQRTALVVCGPEQNGAVGLACARHLRVFEYEPTIFYPTRSADPLHRDLTTQCEKMDIPFLSYLPAEVQLINNAYRLVVDAVLGPGVEPAEVGGPCTRALATLKLLSIPLVSLDIPSGWDPETGGDAEDGLRPDVLVSLAAPKRCAGRFSGRHHFVAGRFVPDDVRRKFALRLPGYTGTDCTPDAEEPTVTAWGLEGSSLRPGQPSPALEDWEEASEWTSWFNVDHPGGDGDFESLAAIRFYYGPARVCPRPLALEARTTDWALPSDVGERVHLNPTRGFWCLNREQPRGRSCSNYHVRFRCPLEATWGSWGPWGPCSGSCGPGRRLRRRRCPSPAGDACPGRPSEAQKCVRPRCPGCGPNTCGCPDHILLGSVVTPSGHPLPGARVSLRDWPGTVATSDAHGTFRMPGVCASSRANVSAQMDGFSAGMAQAQANSSMSAVATVVLNKLEKPYLVKHPESRVREAGQNVTFCCKASGTPMPKKYSWFHNGTLLDRRTHRYGAHLELHGLRPDQAGTYHCKAWNDAGAVRSGTARLTVLAPGQPACDPRPQEHLIKLPDDCGQPGRGPTYLDVGLCPDTLCPSPAGSSPRCGDAGSRCCSVRRLESRKVHCSGYTLPVKIVAECGCQKCLPLRGLIRGRVVAADSSEPLRFARILLGREPIGFTSYQGDFTLEVAPSTQRLVMTFVDPSGQFVDTVRVLPFDPRGAGVYHEVKAMRKKAPIILDARQSNTISLGEMGEEAPLGELVIPPGAFRRADGQPYTGAVEAQVTFVDPRNLTSAAAAPSDLRFVDADGELAPLRTYGMFSVDLRAAGSAEQLHTGLVAVRVAADQIRMPGHVEALKLWSLNPDTGLWEEESGFQRERPASRRARREERVFLVGNVEIRERRLFNLDVPERRRCFVKVRAYANDKFSPSEQVEGVVVTLVNLEPAPGFSANPRAWGRFDSAVTGPNGACLPAFCDADRPDAYTAVVTATLGGEELEPAPSRPRPLPAAVGVAQPYLDRLAYRRTDHDDPALKRSGFRINLAKPRPGDPSEANGPVYPWRSLRECQEAPVTASHFRFARVEADKYEYNVVPFREGAPASWTGDLLAWWPNPQEFRACFLKVKIQGPQEYMVRSHNLGGTHPQTQGQLYGLRDSRSVRDPQRPSSSAACVEFKCSGMLFDQRQVDRTLVTVMPQGSCRRVAVNGLLQDYLTRHPPPAPSDDLAAFSMLAPLDPLGHNYGVYTVTDQSPRLAKEIAIGRCFDGSSDGFSREMKADAGTAVTFQCREPTAGRPSLFQRLLESPSAALGDIRREMGQASRVQARASGPLRTRRGRAQQ</sequence>
<keyword evidence="3" id="KW-0272">Extracellular matrix</keyword>
<dbReference type="SUPFAM" id="SSF48726">
    <property type="entry name" value="Immunoglobulin"/>
    <property type="match status" value="1"/>
</dbReference>
<dbReference type="Pfam" id="PF23708">
    <property type="entry name" value="CILP_5th"/>
    <property type="match status" value="1"/>
</dbReference>
<evidence type="ECO:0000256" key="8">
    <source>
        <dbReference type="ARBA" id="ARBA00023319"/>
    </source>
</evidence>
<dbReference type="InterPro" id="IPR009346">
    <property type="entry name" value="GRIM-19"/>
</dbReference>
<evidence type="ECO:0000256" key="7">
    <source>
        <dbReference type="ARBA" id="ARBA00023180"/>
    </source>
</evidence>
<dbReference type="FunFam" id="2.60.40.10:FF:001254">
    <property type="entry name" value="Cartilage intermediate layer protein 2"/>
    <property type="match status" value="1"/>
</dbReference>
<dbReference type="SMART" id="SM00209">
    <property type="entry name" value="TSP1"/>
    <property type="match status" value="1"/>
</dbReference>
<evidence type="ECO:0000256" key="1">
    <source>
        <dbReference type="ARBA" id="ARBA00004498"/>
    </source>
</evidence>
<comment type="caution">
    <text evidence="17">The sequence shown here is derived from an EMBL/GenBank/DDBJ whole genome shotgun (WGS) entry which is preliminary data.</text>
</comment>
<organism evidence="17 18">
    <name type="scientific">Ovis aries</name>
    <name type="common">Sheep</name>
    <dbReference type="NCBI Taxonomy" id="9940"/>
    <lineage>
        <taxon>Eukaryota</taxon>
        <taxon>Metazoa</taxon>
        <taxon>Chordata</taxon>
        <taxon>Craniata</taxon>
        <taxon>Vertebrata</taxon>
        <taxon>Euteleostomi</taxon>
        <taxon>Mammalia</taxon>
        <taxon>Eutheria</taxon>
        <taxon>Laurasiatheria</taxon>
        <taxon>Artiodactyla</taxon>
        <taxon>Ruminantia</taxon>
        <taxon>Pecora</taxon>
        <taxon>Bovidae</taxon>
        <taxon>Caprinae</taxon>
        <taxon>Ovis</taxon>
    </lineage>
</organism>
<evidence type="ECO:0000256" key="6">
    <source>
        <dbReference type="ARBA" id="ARBA00023157"/>
    </source>
</evidence>
<dbReference type="Gene3D" id="3.40.50.10260">
    <property type="entry name" value="YjeF N-terminal domain"/>
    <property type="match status" value="1"/>
</dbReference>
<dbReference type="PROSITE" id="PS51385">
    <property type="entry name" value="YJEF_N"/>
    <property type="match status" value="1"/>
</dbReference>
<keyword evidence="14" id="KW-0812">Transmembrane</keyword>
<dbReference type="EMBL" id="JAEMGP010000005">
    <property type="protein sequence ID" value="KAG5208465.1"/>
    <property type="molecule type" value="Genomic_DNA"/>
</dbReference>
<dbReference type="NCBIfam" id="TIGR00197">
    <property type="entry name" value="yjeF_nterm"/>
    <property type="match status" value="1"/>
</dbReference>
<evidence type="ECO:0000256" key="9">
    <source>
        <dbReference type="ARBA" id="ARBA00060196"/>
    </source>
</evidence>
<dbReference type="FunFam" id="3.40.50.10260:FF:000004">
    <property type="entry name" value="yjeF N-terminal domain-containing protein 3"/>
    <property type="match status" value="1"/>
</dbReference>
<dbReference type="PROSITE" id="PS50835">
    <property type="entry name" value="IG_LIKE"/>
    <property type="match status" value="1"/>
</dbReference>
<dbReference type="Pfam" id="PF23591">
    <property type="entry name" value="CILP"/>
    <property type="match status" value="1"/>
</dbReference>
<dbReference type="InterPro" id="IPR056256">
    <property type="entry name" value="CILP-1/2_b-sand_dom2"/>
</dbReference>
<dbReference type="Gene3D" id="2.20.100.10">
    <property type="entry name" value="Thrombospondin type-1 (TSP1) repeat"/>
    <property type="match status" value="1"/>
</dbReference>
<dbReference type="Pfam" id="PF13927">
    <property type="entry name" value="Ig_3"/>
    <property type="match status" value="1"/>
</dbReference>
<dbReference type="Pfam" id="PF23599">
    <property type="entry name" value="CILP_C"/>
    <property type="match status" value="1"/>
</dbReference>
<dbReference type="InterPro" id="IPR007110">
    <property type="entry name" value="Ig-like_dom"/>
</dbReference>
<dbReference type="Pfam" id="PF03853">
    <property type="entry name" value="YjeF_N"/>
    <property type="match status" value="1"/>
</dbReference>
<comment type="subunit">
    <text evidence="10">Interacts with APOA1. Binds to HDL.</text>
</comment>
<dbReference type="InterPro" id="IPR000884">
    <property type="entry name" value="TSP1_rpt"/>
</dbReference>
<comment type="subcellular location">
    <subcellularLocation>
        <location evidence="1">Secreted</location>
        <location evidence="1">Extracellular space</location>
        <location evidence="1">Extracellular matrix</location>
    </subcellularLocation>
</comment>
<dbReference type="Pfam" id="PF23730">
    <property type="entry name" value="CILP_8th"/>
    <property type="match status" value="1"/>
</dbReference>
<dbReference type="FunFam" id="2.20.100.10:FF:000051">
    <property type="entry name" value="Cartilage intermediate layer protein 2"/>
    <property type="match status" value="1"/>
</dbReference>
<dbReference type="PANTHER" id="PTHR15031:SF0">
    <property type="entry name" value="CARTILAGE INTERMEDIATE LAYER PROTEIN 2"/>
    <property type="match status" value="1"/>
</dbReference>
<dbReference type="PANTHER" id="PTHR15031">
    <property type="entry name" value="CARTILAGE INTERMEDIATE LAYER PROTEIN CLIP"/>
    <property type="match status" value="1"/>
</dbReference>
<keyword evidence="14" id="KW-1133">Transmembrane helix</keyword>
<dbReference type="SUPFAM" id="SSF82895">
    <property type="entry name" value="TSP-1 type 1 repeat"/>
    <property type="match status" value="1"/>
</dbReference>
<dbReference type="Pfam" id="PF06212">
    <property type="entry name" value="GRIM-19"/>
    <property type="match status" value="1"/>
</dbReference>
<dbReference type="InterPro" id="IPR036383">
    <property type="entry name" value="TSP1_rpt_sf"/>
</dbReference>
<feature type="transmembrane region" description="Helical" evidence="14">
    <location>
        <begin position="30"/>
        <end position="50"/>
    </location>
</feature>
<dbReference type="PROSITE" id="PS50092">
    <property type="entry name" value="TSP1"/>
    <property type="match status" value="1"/>
</dbReference>
<keyword evidence="5" id="KW-0732">Signal</keyword>
<evidence type="ECO:0000256" key="4">
    <source>
        <dbReference type="ARBA" id="ARBA00022685"/>
    </source>
</evidence>
<dbReference type="InterPro" id="IPR003599">
    <property type="entry name" value="Ig_sub"/>
</dbReference>
<keyword evidence="14" id="KW-0472">Membrane</keyword>
<reference evidence="17 18" key="1">
    <citation type="submission" date="2020-12" db="EMBL/GenBank/DDBJ databases">
        <title>De novo assembly of Tibetan sheep genome.</title>
        <authorList>
            <person name="Li X."/>
        </authorList>
    </citation>
    <scope>NUCLEOTIDE SEQUENCE [LARGE SCALE GENOMIC DNA]</scope>
    <source>
        <tissue evidence="17">Heart</tissue>
    </source>
</reference>
<dbReference type="SUPFAM" id="SSF49464">
    <property type="entry name" value="Carboxypeptidase regulatory domain-like"/>
    <property type="match status" value="1"/>
</dbReference>
<evidence type="ECO:0000256" key="14">
    <source>
        <dbReference type="SAM" id="Phobius"/>
    </source>
</evidence>
<dbReference type="InterPro" id="IPR013783">
    <property type="entry name" value="Ig-like_fold"/>
</dbReference>
<dbReference type="InterPro" id="IPR039675">
    <property type="entry name" value="CILP1/CILP2"/>
</dbReference>
<name>A0A836D4Y8_SHEEP</name>
<evidence type="ECO:0000256" key="3">
    <source>
        <dbReference type="ARBA" id="ARBA00022530"/>
    </source>
</evidence>
<dbReference type="InterPro" id="IPR004443">
    <property type="entry name" value="YjeF_N_dom"/>
</dbReference>
<comment type="function">
    <text evidence="9">May accelerate cholesterol efflux from endothelial cells to high-density lipoprotein (HDL) and thereby regulates angiogenesis. May orchestrate hematopoietic stem and progenitor cell emergence from the hemogenic endothelium, a type of specialized endothelium manifesting hematopoietic potential. YJEFN3-mediated cholesterol efflux activates endothelial SREBF2, the master transcription factor for cholesterol biosynthesis, which in turn transactivates NOTCH and promotes hematopoietic stem and progenitor cell emergence. May play a role in spermiogenesis and oogenesis.</text>
</comment>
<protein>
    <recommendedName>
        <fullName evidence="11">YjeF N-terminal domain-containing protein 3</fullName>
    </recommendedName>
    <alternativeName>
        <fullName evidence="12">ApoA-I-binding protein 2</fullName>
    </alternativeName>
</protein>
<feature type="domain" description="YjeF N-terminal" evidence="16">
    <location>
        <begin position="146"/>
        <end position="359"/>
    </location>
</feature>
<evidence type="ECO:0000313" key="17">
    <source>
        <dbReference type="EMBL" id="KAG5208465.1"/>
    </source>
</evidence>
<feature type="domain" description="Ig-like" evidence="15">
    <location>
        <begin position="638"/>
        <end position="722"/>
    </location>
</feature>
<dbReference type="Pfam" id="PF13330">
    <property type="entry name" value="Mucin2_WxxW"/>
    <property type="match status" value="1"/>
</dbReference>
<proteinExistence type="predicted"/>
<evidence type="ECO:0000256" key="2">
    <source>
        <dbReference type="ARBA" id="ARBA00022525"/>
    </source>
</evidence>
<keyword evidence="4" id="KW-0165">Cleavage on pair of basic residues</keyword>
<evidence type="ECO:0000256" key="10">
    <source>
        <dbReference type="ARBA" id="ARBA00064280"/>
    </source>
</evidence>
<keyword evidence="7" id="KW-0325">Glycoprotein</keyword>
<evidence type="ECO:0000313" key="18">
    <source>
        <dbReference type="Proteomes" id="UP000664991"/>
    </source>
</evidence>
<evidence type="ECO:0000259" key="15">
    <source>
        <dbReference type="PROSITE" id="PS50835"/>
    </source>
</evidence>
<dbReference type="Pfam" id="PF00090">
    <property type="entry name" value="TSP_1"/>
    <property type="match status" value="1"/>
</dbReference>
<keyword evidence="2" id="KW-0964">Secreted</keyword>
<accession>A0A836D4Y8</accession>
<dbReference type="InterPro" id="IPR008969">
    <property type="entry name" value="CarboxyPept-like_regulatory"/>
</dbReference>
<dbReference type="InterPro" id="IPR036652">
    <property type="entry name" value="YjeF_N_dom_sf"/>
</dbReference>
<evidence type="ECO:0000259" key="16">
    <source>
        <dbReference type="PROSITE" id="PS51385"/>
    </source>
</evidence>
<feature type="region of interest" description="Disordered" evidence="13">
    <location>
        <begin position="1477"/>
        <end position="1502"/>
    </location>
</feature>